<organism evidence="2 3">
    <name type="scientific">Psilocybe cf. subviscida</name>
    <dbReference type="NCBI Taxonomy" id="2480587"/>
    <lineage>
        <taxon>Eukaryota</taxon>
        <taxon>Fungi</taxon>
        <taxon>Dikarya</taxon>
        <taxon>Basidiomycota</taxon>
        <taxon>Agaricomycotina</taxon>
        <taxon>Agaricomycetes</taxon>
        <taxon>Agaricomycetidae</taxon>
        <taxon>Agaricales</taxon>
        <taxon>Agaricineae</taxon>
        <taxon>Strophariaceae</taxon>
        <taxon>Psilocybe</taxon>
    </lineage>
</organism>
<dbReference type="EMBL" id="JAACJJ010000032">
    <property type="protein sequence ID" value="KAF5317662.1"/>
    <property type="molecule type" value="Genomic_DNA"/>
</dbReference>
<comment type="caution">
    <text evidence="2">The sequence shown here is derived from an EMBL/GenBank/DDBJ whole genome shotgun (WGS) entry which is preliminary data.</text>
</comment>
<sequence>MPSRSKTVRFAHENTIYYPSPAPLAFASSISTATPPTRTYSLPVPRASQKHHVAHIHHQSHATISVPHRYFAPSSISWDLRDRPSTITRYQHHLSSHALNEPATSPPTDFLRIIIPSAPWSIKVYPTTHGAYVRVSDVLDAIYTAFRTNVRSSEFAQLSSRDQSSTSAAYQERYRRLRASPQHYDEEKRAGMKRVDFLMGQTRFVQLVASTRHPDQWTLVIS</sequence>
<evidence type="ECO:0000313" key="2">
    <source>
        <dbReference type="EMBL" id="KAF5317662.1"/>
    </source>
</evidence>
<reference evidence="2 3" key="1">
    <citation type="journal article" date="2020" name="ISME J.">
        <title>Uncovering the hidden diversity of litter-decomposition mechanisms in mushroom-forming fungi.</title>
        <authorList>
            <person name="Floudas D."/>
            <person name="Bentzer J."/>
            <person name="Ahren D."/>
            <person name="Johansson T."/>
            <person name="Persson P."/>
            <person name="Tunlid A."/>
        </authorList>
    </citation>
    <scope>NUCLEOTIDE SEQUENCE [LARGE SCALE GENOMIC DNA]</scope>
    <source>
        <strain evidence="2 3">CBS 101986</strain>
    </source>
</reference>
<protein>
    <recommendedName>
        <fullName evidence="1">DUF6699 domain-containing protein</fullName>
    </recommendedName>
</protein>
<dbReference type="OrthoDB" id="2783256at2759"/>
<name>A0A8H5B8P2_9AGAR</name>
<dbReference type="AlphaFoldDB" id="A0A8H5B8P2"/>
<accession>A0A8H5B8P2</accession>
<gene>
    <name evidence="2" type="ORF">D9619_012579</name>
</gene>
<dbReference type="Pfam" id="PF20415">
    <property type="entry name" value="DUF6699"/>
    <property type="match status" value="1"/>
</dbReference>
<keyword evidence="3" id="KW-1185">Reference proteome</keyword>
<feature type="domain" description="DUF6699" evidence="1">
    <location>
        <begin position="76"/>
        <end position="209"/>
    </location>
</feature>
<dbReference type="Proteomes" id="UP000567179">
    <property type="component" value="Unassembled WGS sequence"/>
</dbReference>
<evidence type="ECO:0000259" key="1">
    <source>
        <dbReference type="Pfam" id="PF20415"/>
    </source>
</evidence>
<dbReference type="InterPro" id="IPR046522">
    <property type="entry name" value="DUF6699"/>
</dbReference>
<proteinExistence type="predicted"/>
<evidence type="ECO:0000313" key="3">
    <source>
        <dbReference type="Proteomes" id="UP000567179"/>
    </source>
</evidence>